<evidence type="ECO:0000256" key="13">
    <source>
        <dbReference type="HAMAP-Rule" id="MF_01665"/>
    </source>
</evidence>
<keyword evidence="5 13" id="KW-0479">Metal-binding</keyword>
<comment type="similarity">
    <text evidence="13">Belongs to the COX15/CtaA family. Type 2 subfamily.</text>
</comment>
<evidence type="ECO:0000256" key="3">
    <source>
        <dbReference type="ARBA" id="ARBA00022475"/>
    </source>
</evidence>
<dbReference type="AlphaFoldDB" id="A0A2R8B6Z2"/>
<dbReference type="Pfam" id="PF02628">
    <property type="entry name" value="COX15-CtaA"/>
    <property type="match status" value="1"/>
</dbReference>
<dbReference type="GO" id="GO:0006784">
    <property type="term" value="P:heme A biosynthetic process"/>
    <property type="evidence" value="ECO:0007669"/>
    <property type="project" value="UniProtKB-UniRule"/>
</dbReference>
<gene>
    <name evidence="13 14" type="primary">ctaA</name>
    <name evidence="14" type="ORF">DEA8626_01915</name>
</gene>
<sequence>MAGKRSIFEEVGEVSKPAGAPKGGMIDQGRGGARGAVRIWLGVLFALVVVMIAVGGLTRLTDSGLSITEWRPVTGALPPMSEADWQAEFEKYRGSPEFQLQNSQMDLAAFKTIYWWEWGHRQLGRIVGLVWAAGFVFFWATKRIPPGWAGRLLTLGLLGGLQGAIGWWMVSSGLTGRMVDVASYRLAIHLGLAFVILGLIAWHMLSLSRTEPQLLQARRAREPKLYSLATGLMHFAFLQILFGALVAGIDAGRAFPTWPLMGDSFFPADAFYLPEGGPAVLAFFENPGLVQFVHRMSGYLLLAFALVVWLRARKSAHPATKAAFDWAVVILFGQAVIGIVTVLHAAPLGLGLAHQLMAVLVWMLILRARHRAQFPIVRSIRGSR</sequence>
<dbReference type="PANTHER" id="PTHR23289">
    <property type="entry name" value="CYTOCHROME C OXIDASE ASSEMBLY PROTEIN COX15"/>
    <property type="match status" value="1"/>
</dbReference>
<evidence type="ECO:0000256" key="6">
    <source>
        <dbReference type="ARBA" id="ARBA00022989"/>
    </source>
</evidence>
<evidence type="ECO:0000256" key="10">
    <source>
        <dbReference type="ARBA" id="ARBA00023136"/>
    </source>
</evidence>
<reference evidence="14 15" key="1">
    <citation type="submission" date="2018-03" db="EMBL/GenBank/DDBJ databases">
        <authorList>
            <person name="Keele B.F."/>
        </authorList>
    </citation>
    <scope>NUCLEOTIDE SEQUENCE [LARGE SCALE GENOMIC DNA]</scope>
    <source>
        <strain evidence="14 15">CECT 8626</strain>
    </source>
</reference>
<dbReference type="InterPro" id="IPR023754">
    <property type="entry name" value="HemeA_Synthase_type2"/>
</dbReference>
<dbReference type="PANTHER" id="PTHR23289:SF2">
    <property type="entry name" value="CYTOCHROME C OXIDASE ASSEMBLY PROTEIN COX15 HOMOLOG"/>
    <property type="match status" value="1"/>
</dbReference>
<dbReference type="EC" id="1.17.99.9" evidence="13"/>
<feature type="binding site" description="axial binding residue" evidence="13">
    <location>
        <position position="354"/>
    </location>
    <ligand>
        <name>heme</name>
        <dbReference type="ChEBI" id="CHEBI:30413"/>
    </ligand>
    <ligandPart>
        <name>Fe</name>
        <dbReference type="ChEBI" id="CHEBI:18248"/>
    </ligandPart>
</feature>
<dbReference type="InterPro" id="IPR003780">
    <property type="entry name" value="COX15/CtaA_fam"/>
</dbReference>
<dbReference type="GO" id="GO:0046872">
    <property type="term" value="F:metal ion binding"/>
    <property type="evidence" value="ECO:0007669"/>
    <property type="project" value="UniProtKB-KW"/>
</dbReference>
<name>A0A2R8B6Z2_9RHOB</name>
<evidence type="ECO:0000256" key="2">
    <source>
        <dbReference type="ARBA" id="ARBA00004141"/>
    </source>
</evidence>
<comment type="subcellular location">
    <subcellularLocation>
        <location evidence="13">Cell membrane</location>
        <topology evidence="13">Multi-pass membrane protein</topology>
    </subcellularLocation>
    <subcellularLocation>
        <location evidence="2">Membrane</location>
        <topology evidence="2">Multi-pass membrane protein</topology>
    </subcellularLocation>
</comment>
<feature type="transmembrane region" description="Helical" evidence="13">
    <location>
        <begin position="322"/>
        <end position="346"/>
    </location>
</feature>
<dbReference type="GO" id="GO:0120547">
    <property type="term" value="F:heme A synthase activity"/>
    <property type="evidence" value="ECO:0007669"/>
    <property type="project" value="UniProtKB-EC"/>
</dbReference>
<evidence type="ECO:0000256" key="11">
    <source>
        <dbReference type="ARBA" id="ARBA00044501"/>
    </source>
</evidence>
<keyword evidence="3 13" id="KW-1003">Cell membrane</keyword>
<evidence type="ECO:0000256" key="4">
    <source>
        <dbReference type="ARBA" id="ARBA00022692"/>
    </source>
</evidence>
<comment type="cofactor">
    <cofactor evidence="1 13">
        <name>heme b</name>
        <dbReference type="ChEBI" id="CHEBI:60344"/>
    </cofactor>
</comment>
<comment type="function">
    <text evidence="13">Catalyzes the conversion of heme O to heme A by two successive hydroxylations of the methyl group at C8. The first hydroxylation forms heme I, the second hydroxylation results in an unstable dihydroxymethyl group, which spontaneously dehydrates, resulting in the formyl group of heme A.</text>
</comment>
<evidence type="ECO:0000256" key="5">
    <source>
        <dbReference type="ARBA" id="ARBA00022723"/>
    </source>
</evidence>
<dbReference type="EMBL" id="OMOQ01000001">
    <property type="protein sequence ID" value="SPH18377.1"/>
    <property type="molecule type" value="Genomic_DNA"/>
</dbReference>
<dbReference type="NCBIfam" id="NF045570">
    <property type="entry name" value="HemSynCtaAAlphapr"/>
    <property type="match status" value="1"/>
</dbReference>
<organism evidence="14 15">
    <name type="scientific">Albidovulum aquaemixtae</name>
    <dbReference type="NCBI Taxonomy" id="1542388"/>
    <lineage>
        <taxon>Bacteria</taxon>
        <taxon>Pseudomonadati</taxon>
        <taxon>Pseudomonadota</taxon>
        <taxon>Alphaproteobacteria</taxon>
        <taxon>Rhodobacterales</taxon>
        <taxon>Paracoccaceae</taxon>
        <taxon>Albidovulum</taxon>
    </lineage>
</organism>
<dbReference type="GO" id="GO:0005886">
    <property type="term" value="C:plasma membrane"/>
    <property type="evidence" value="ECO:0007669"/>
    <property type="project" value="UniProtKB-SubCell"/>
</dbReference>
<feature type="transmembrane region" description="Helical" evidence="13">
    <location>
        <begin position="39"/>
        <end position="58"/>
    </location>
</feature>
<keyword evidence="15" id="KW-1185">Reference proteome</keyword>
<keyword evidence="6 13" id="KW-1133">Transmembrane helix</keyword>
<evidence type="ECO:0000256" key="8">
    <source>
        <dbReference type="ARBA" id="ARBA00023004"/>
    </source>
</evidence>
<accession>A0A2R8B6Z2</accession>
<comment type="pathway">
    <text evidence="11 13">Porphyrin-containing compound metabolism; heme A biosynthesis; heme A from heme O: step 1/1.</text>
</comment>
<dbReference type="RefSeq" id="WP_108852708.1">
    <property type="nucleotide sequence ID" value="NZ_OMOQ01000001.1"/>
</dbReference>
<feature type="transmembrane region" description="Helical" evidence="13">
    <location>
        <begin position="225"/>
        <end position="249"/>
    </location>
</feature>
<feature type="transmembrane region" description="Helical" evidence="13">
    <location>
        <begin position="123"/>
        <end position="140"/>
    </location>
</feature>
<evidence type="ECO:0000256" key="12">
    <source>
        <dbReference type="ARBA" id="ARBA00048044"/>
    </source>
</evidence>
<dbReference type="Proteomes" id="UP000244924">
    <property type="component" value="Unassembled WGS sequence"/>
</dbReference>
<keyword evidence="10 13" id="KW-0472">Membrane</keyword>
<keyword evidence="4 13" id="KW-0812">Transmembrane</keyword>
<evidence type="ECO:0000256" key="9">
    <source>
        <dbReference type="ARBA" id="ARBA00023133"/>
    </source>
</evidence>
<feature type="transmembrane region" description="Helical" evidence="13">
    <location>
        <begin position="152"/>
        <end position="170"/>
    </location>
</feature>
<feature type="transmembrane region" description="Helical" evidence="13">
    <location>
        <begin position="292"/>
        <end position="310"/>
    </location>
</feature>
<feature type="transmembrane region" description="Helical" evidence="13">
    <location>
        <begin position="352"/>
        <end position="368"/>
    </location>
</feature>
<comment type="subunit">
    <text evidence="13">Interacts with CtaB.</text>
</comment>
<evidence type="ECO:0000313" key="15">
    <source>
        <dbReference type="Proteomes" id="UP000244924"/>
    </source>
</evidence>
<dbReference type="InterPro" id="IPR054616">
    <property type="entry name" value="HemA_synt_rhodobact"/>
</dbReference>
<proteinExistence type="inferred from homology"/>
<dbReference type="HAMAP" id="MF_01665">
    <property type="entry name" value="HemeA_synth_type2"/>
    <property type="match status" value="1"/>
</dbReference>
<evidence type="ECO:0000256" key="1">
    <source>
        <dbReference type="ARBA" id="ARBA00001970"/>
    </source>
</evidence>
<dbReference type="UniPathway" id="UPA00269">
    <property type="reaction ID" value="UER00713"/>
</dbReference>
<evidence type="ECO:0000313" key="14">
    <source>
        <dbReference type="EMBL" id="SPH18377.1"/>
    </source>
</evidence>
<keyword evidence="7 13" id="KW-0560">Oxidoreductase</keyword>
<protein>
    <recommendedName>
        <fullName evidence="13">Heme A synthase</fullName>
        <shortName evidence="13">HAS</shortName>
        <ecNumber evidence="13">1.17.99.9</ecNumber>
    </recommendedName>
    <alternativeName>
        <fullName evidence="13">Cytochrome aa3-controlling protein</fullName>
    </alternativeName>
</protein>
<keyword evidence="8 13" id="KW-0408">Iron</keyword>
<keyword evidence="9 13" id="KW-0350">Heme biosynthesis</keyword>
<evidence type="ECO:0000256" key="7">
    <source>
        <dbReference type="ARBA" id="ARBA00023002"/>
    </source>
</evidence>
<dbReference type="OrthoDB" id="9793156at2"/>
<feature type="transmembrane region" description="Helical" evidence="13">
    <location>
        <begin position="182"/>
        <end position="205"/>
    </location>
</feature>
<comment type="catalytic activity">
    <reaction evidence="12">
        <text>Fe(II)-heme o + 2 A + H2O = Fe(II)-heme a + 2 AH2</text>
        <dbReference type="Rhea" id="RHEA:63388"/>
        <dbReference type="ChEBI" id="CHEBI:13193"/>
        <dbReference type="ChEBI" id="CHEBI:15377"/>
        <dbReference type="ChEBI" id="CHEBI:17499"/>
        <dbReference type="ChEBI" id="CHEBI:60530"/>
        <dbReference type="ChEBI" id="CHEBI:61715"/>
        <dbReference type="EC" id="1.17.99.9"/>
    </reaction>
    <physiologicalReaction direction="left-to-right" evidence="12">
        <dbReference type="Rhea" id="RHEA:63389"/>
    </physiologicalReaction>
</comment>
<feature type="binding site" description="axial binding residue" evidence="13">
    <location>
        <position position="294"/>
    </location>
    <ligand>
        <name>heme</name>
        <dbReference type="ChEBI" id="CHEBI:30413"/>
    </ligand>
    <ligandPart>
        <name>Fe</name>
        <dbReference type="ChEBI" id="CHEBI:18248"/>
    </ligandPart>
</feature>